<dbReference type="SUPFAM" id="SSF53474">
    <property type="entry name" value="alpha/beta-Hydrolases"/>
    <property type="match status" value="1"/>
</dbReference>
<evidence type="ECO:0000313" key="2">
    <source>
        <dbReference type="Proteomes" id="UP001153148"/>
    </source>
</evidence>
<evidence type="ECO:0000313" key="1">
    <source>
        <dbReference type="EMBL" id="CAG2064643.1"/>
    </source>
</evidence>
<dbReference type="EMBL" id="CAJPIN010035846">
    <property type="protein sequence ID" value="CAG2064643.1"/>
    <property type="molecule type" value="Genomic_DNA"/>
</dbReference>
<gene>
    <name evidence="1" type="ORF">TPAB3V08_LOCUS11588</name>
</gene>
<keyword evidence="2" id="KW-1185">Reference proteome</keyword>
<organism evidence="1 2">
    <name type="scientific">Timema podura</name>
    <name type="common">Walking stick</name>
    <dbReference type="NCBI Taxonomy" id="61482"/>
    <lineage>
        <taxon>Eukaryota</taxon>
        <taxon>Metazoa</taxon>
        <taxon>Ecdysozoa</taxon>
        <taxon>Arthropoda</taxon>
        <taxon>Hexapoda</taxon>
        <taxon>Insecta</taxon>
        <taxon>Pterygota</taxon>
        <taxon>Neoptera</taxon>
        <taxon>Polyneoptera</taxon>
        <taxon>Phasmatodea</taxon>
        <taxon>Timematodea</taxon>
        <taxon>Timematoidea</taxon>
        <taxon>Timematidae</taxon>
        <taxon>Timema</taxon>
    </lineage>
</organism>
<reference evidence="1" key="1">
    <citation type="submission" date="2021-03" db="EMBL/GenBank/DDBJ databases">
        <authorList>
            <person name="Tran Van P."/>
        </authorList>
    </citation>
    <scope>NUCLEOTIDE SEQUENCE</scope>
</reference>
<dbReference type="InterPro" id="IPR029058">
    <property type="entry name" value="AB_hydrolase_fold"/>
</dbReference>
<name>A0ABN7PA08_TIMPD</name>
<protein>
    <submittedName>
        <fullName evidence="1">Uncharacterized protein</fullName>
    </submittedName>
</protein>
<dbReference type="Gene3D" id="3.40.50.1820">
    <property type="entry name" value="alpha/beta hydrolase"/>
    <property type="match status" value="1"/>
</dbReference>
<proteinExistence type="predicted"/>
<comment type="caution">
    <text evidence="1">The sequence shown here is derived from an EMBL/GenBank/DDBJ whole genome shotgun (WGS) entry which is preliminary data.</text>
</comment>
<feature type="non-terminal residue" evidence="1">
    <location>
        <position position="1"/>
    </location>
</feature>
<sequence>QESYKRLYPFVPTLESSSQEGDIVFVTGKPLLVLLSGKYNVIPYITGVNTEEGKLYVMDVIANETLWDEYEETLERFVPNDLGYAWGSSQSVAVAKKINKFYFNDRTLSNSSLSSLVDCSLAGDHFQVPMQNNAGGVNNDPQAPVIEYLHPPYLLVHQVVAHAGHALSIIGLVTWWSR</sequence>
<feature type="non-terminal residue" evidence="1">
    <location>
        <position position="178"/>
    </location>
</feature>
<dbReference type="Proteomes" id="UP001153148">
    <property type="component" value="Unassembled WGS sequence"/>
</dbReference>
<accession>A0ABN7PA08</accession>